<dbReference type="InterPro" id="IPR012340">
    <property type="entry name" value="NA-bd_OB-fold"/>
</dbReference>
<keyword evidence="2 7" id="KW-0436">Ligase</keyword>
<comment type="catalytic activity">
    <reaction evidence="7">
        <text>tRNA(Asp) + L-aspartate + ATP = L-aspartyl-tRNA(Asp) + AMP + diphosphate</text>
        <dbReference type="Rhea" id="RHEA:19649"/>
        <dbReference type="Rhea" id="RHEA-COMP:9660"/>
        <dbReference type="Rhea" id="RHEA-COMP:9678"/>
        <dbReference type="ChEBI" id="CHEBI:29991"/>
        <dbReference type="ChEBI" id="CHEBI:30616"/>
        <dbReference type="ChEBI" id="CHEBI:33019"/>
        <dbReference type="ChEBI" id="CHEBI:78442"/>
        <dbReference type="ChEBI" id="CHEBI:78516"/>
        <dbReference type="ChEBI" id="CHEBI:456215"/>
        <dbReference type="EC" id="6.1.1.12"/>
    </reaction>
</comment>
<dbReference type="EMBL" id="JBHULI010000022">
    <property type="protein sequence ID" value="MFD2531862.1"/>
    <property type="molecule type" value="Genomic_DNA"/>
</dbReference>
<dbReference type="PANTHER" id="PTHR22594:SF5">
    <property type="entry name" value="ASPARTATE--TRNA LIGASE, MITOCHONDRIAL"/>
    <property type="match status" value="1"/>
</dbReference>
<dbReference type="InterPro" id="IPR004524">
    <property type="entry name" value="Asp-tRNA-ligase_1"/>
</dbReference>
<comment type="similarity">
    <text evidence="1 7">Belongs to the class-II aminoacyl-tRNA synthetase family. Type 1 subfamily.</text>
</comment>
<protein>
    <recommendedName>
        <fullName evidence="7">Aspartate--tRNA ligase</fullName>
        <ecNumber evidence="7">6.1.1.12</ecNumber>
    </recommendedName>
    <alternativeName>
        <fullName evidence="7">Aspartyl-tRNA synthetase</fullName>
        <shortName evidence="7">AspRS</shortName>
    </alternativeName>
</protein>
<keyword evidence="4 7" id="KW-0067">ATP-binding</keyword>
<dbReference type="Pfam" id="PF00152">
    <property type="entry name" value="tRNA-synt_2"/>
    <property type="match status" value="1"/>
</dbReference>
<dbReference type="InterPro" id="IPR004365">
    <property type="entry name" value="NA-bd_OB_tRNA"/>
</dbReference>
<name>A0ABW5JIM5_9BACT</name>
<comment type="subcellular location">
    <subcellularLocation>
        <location evidence="7">Cytoplasm</location>
    </subcellularLocation>
</comment>
<evidence type="ECO:0000256" key="7">
    <source>
        <dbReference type="HAMAP-Rule" id="MF_00044"/>
    </source>
</evidence>
<evidence type="ECO:0000256" key="6">
    <source>
        <dbReference type="ARBA" id="ARBA00023146"/>
    </source>
</evidence>
<evidence type="ECO:0000313" key="10">
    <source>
        <dbReference type="Proteomes" id="UP001597460"/>
    </source>
</evidence>
<dbReference type="PRINTS" id="PR01042">
    <property type="entry name" value="TRNASYNTHASP"/>
</dbReference>
<comment type="caution">
    <text evidence="7">Lacks conserved residue(s) required for the propagation of feature annotation.</text>
</comment>
<dbReference type="InterPro" id="IPR045864">
    <property type="entry name" value="aa-tRNA-synth_II/BPL/LPL"/>
</dbReference>
<dbReference type="NCBIfam" id="NF001750">
    <property type="entry name" value="PRK00476.1"/>
    <property type="match status" value="1"/>
</dbReference>
<feature type="domain" description="Aminoacyl-transfer RNA synthetases class-II family profile" evidence="8">
    <location>
        <begin position="145"/>
        <end position="557"/>
    </location>
</feature>
<dbReference type="PANTHER" id="PTHR22594">
    <property type="entry name" value="ASPARTYL/LYSYL-TRNA SYNTHETASE"/>
    <property type="match status" value="1"/>
</dbReference>
<dbReference type="Pfam" id="PF02938">
    <property type="entry name" value="GAD"/>
    <property type="match status" value="1"/>
</dbReference>
<dbReference type="PROSITE" id="PS50862">
    <property type="entry name" value="AA_TRNA_LIGASE_II"/>
    <property type="match status" value="1"/>
</dbReference>
<dbReference type="InterPro" id="IPR047089">
    <property type="entry name" value="Asp-tRNA-ligase_1_N"/>
</dbReference>
<dbReference type="SUPFAM" id="SSF50249">
    <property type="entry name" value="Nucleic acid-binding proteins"/>
    <property type="match status" value="1"/>
</dbReference>
<dbReference type="NCBIfam" id="TIGR00459">
    <property type="entry name" value="aspS_bact"/>
    <property type="match status" value="1"/>
</dbReference>
<keyword evidence="5 7" id="KW-0648">Protein biosynthesis</keyword>
<feature type="binding site" evidence="7">
    <location>
        <position position="176"/>
    </location>
    <ligand>
        <name>L-aspartate</name>
        <dbReference type="ChEBI" id="CHEBI:29991"/>
    </ligand>
</feature>
<dbReference type="Gene3D" id="2.40.50.140">
    <property type="entry name" value="Nucleic acid-binding proteins"/>
    <property type="match status" value="1"/>
</dbReference>
<keyword evidence="10" id="KW-1185">Reference proteome</keyword>
<dbReference type="InterPro" id="IPR029351">
    <property type="entry name" value="GAD_dom"/>
</dbReference>
<feature type="binding site" evidence="7">
    <location>
        <position position="484"/>
    </location>
    <ligand>
        <name>ATP</name>
        <dbReference type="ChEBI" id="CHEBI:30616"/>
    </ligand>
</feature>
<feature type="binding site" evidence="7">
    <location>
        <begin position="536"/>
        <end position="539"/>
    </location>
    <ligand>
        <name>ATP</name>
        <dbReference type="ChEBI" id="CHEBI:30616"/>
    </ligand>
</feature>
<feature type="region of interest" description="Aspartate" evidence="7">
    <location>
        <begin position="200"/>
        <end position="203"/>
    </location>
</feature>
<keyword evidence="6 7" id="KW-0030">Aminoacyl-tRNA synthetase</keyword>
<dbReference type="HAMAP" id="MF_00044">
    <property type="entry name" value="Asp_tRNA_synth_type1"/>
    <property type="match status" value="1"/>
</dbReference>
<proteinExistence type="inferred from homology"/>
<feature type="binding site" evidence="7">
    <location>
        <position position="231"/>
    </location>
    <ligand>
        <name>ATP</name>
        <dbReference type="ChEBI" id="CHEBI:30616"/>
    </ligand>
</feature>
<feature type="binding site" evidence="7">
    <location>
        <position position="450"/>
    </location>
    <ligand>
        <name>L-aspartate</name>
        <dbReference type="ChEBI" id="CHEBI:29991"/>
    </ligand>
</feature>
<comment type="function">
    <text evidence="7">Catalyzes the attachment of L-aspartate to tRNA(Asp) in a two-step reaction: L-aspartate is first activated by ATP to form Asp-AMP and then transferred to the acceptor end of tRNA(Asp).</text>
</comment>
<evidence type="ECO:0000256" key="2">
    <source>
        <dbReference type="ARBA" id="ARBA00022598"/>
    </source>
</evidence>
<dbReference type="InterPro" id="IPR002312">
    <property type="entry name" value="Asp/Asn-tRNA-synth_IIb"/>
</dbReference>
<feature type="binding site" evidence="7">
    <location>
        <position position="222"/>
    </location>
    <ligand>
        <name>L-aspartate</name>
        <dbReference type="ChEBI" id="CHEBI:29991"/>
    </ligand>
</feature>
<dbReference type="Gene3D" id="3.30.1360.30">
    <property type="entry name" value="GAD-like domain"/>
    <property type="match status" value="1"/>
</dbReference>
<dbReference type="SUPFAM" id="SSF55261">
    <property type="entry name" value="GAD domain-like"/>
    <property type="match status" value="1"/>
</dbReference>
<accession>A0ABW5JIM5</accession>
<dbReference type="InterPro" id="IPR047090">
    <property type="entry name" value="AspRS_core"/>
</dbReference>
<dbReference type="GO" id="GO:0004815">
    <property type="term" value="F:aspartate-tRNA ligase activity"/>
    <property type="evidence" value="ECO:0007669"/>
    <property type="project" value="UniProtKB-EC"/>
</dbReference>
<dbReference type="EC" id="6.1.1.12" evidence="7"/>
<keyword evidence="7" id="KW-0963">Cytoplasm</keyword>
<dbReference type="Gene3D" id="3.30.930.10">
    <property type="entry name" value="Bira Bifunctional Protein, Domain 2"/>
    <property type="match status" value="1"/>
</dbReference>
<organism evidence="9 10">
    <name type="scientific">Gracilimonas halophila</name>
    <dbReference type="NCBI Taxonomy" id="1834464"/>
    <lineage>
        <taxon>Bacteria</taxon>
        <taxon>Pseudomonadati</taxon>
        <taxon>Balneolota</taxon>
        <taxon>Balneolia</taxon>
        <taxon>Balneolales</taxon>
        <taxon>Balneolaceae</taxon>
        <taxon>Gracilimonas</taxon>
    </lineage>
</organism>
<dbReference type="SUPFAM" id="SSF55681">
    <property type="entry name" value="Class II aaRS and biotin synthetases"/>
    <property type="match status" value="1"/>
</dbReference>
<comment type="caution">
    <text evidence="9">The sequence shown here is derived from an EMBL/GenBank/DDBJ whole genome shotgun (WGS) entry which is preliminary data.</text>
</comment>
<feature type="binding site" evidence="7">
    <location>
        <begin position="222"/>
        <end position="224"/>
    </location>
    <ligand>
        <name>ATP</name>
        <dbReference type="ChEBI" id="CHEBI:30616"/>
    </ligand>
</feature>
<dbReference type="InterPro" id="IPR006195">
    <property type="entry name" value="aa-tRNA-synth_II"/>
</dbReference>
<dbReference type="RefSeq" id="WP_390299671.1">
    <property type="nucleotide sequence ID" value="NZ_JBHULI010000022.1"/>
</dbReference>
<dbReference type="CDD" id="cd00777">
    <property type="entry name" value="AspRS_core"/>
    <property type="match status" value="1"/>
</dbReference>
<dbReference type="Proteomes" id="UP001597460">
    <property type="component" value="Unassembled WGS sequence"/>
</dbReference>
<evidence type="ECO:0000256" key="5">
    <source>
        <dbReference type="ARBA" id="ARBA00022917"/>
    </source>
</evidence>
<gene>
    <name evidence="7 9" type="primary">aspS</name>
    <name evidence="9" type="ORF">ACFSVN_05350</name>
</gene>
<comment type="subunit">
    <text evidence="7">Homodimer.</text>
</comment>
<evidence type="ECO:0000256" key="4">
    <source>
        <dbReference type="ARBA" id="ARBA00022840"/>
    </source>
</evidence>
<dbReference type="Pfam" id="PF01336">
    <property type="entry name" value="tRNA_anti-codon"/>
    <property type="match status" value="1"/>
</dbReference>
<reference evidence="10" key="1">
    <citation type="journal article" date="2019" name="Int. J. Syst. Evol. Microbiol.">
        <title>The Global Catalogue of Microorganisms (GCM) 10K type strain sequencing project: providing services to taxonomists for standard genome sequencing and annotation.</title>
        <authorList>
            <consortium name="The Broad Institute Genomics Platform"/>
            <consortium name="The Broad Institute Genome Sequencing Center for Infectious Disease"/>
            <person name="Wu L."/>
            <person name="Ma J."/>
        </authorList>
    </citation>
    <scope>NUCLEOTIDE SEQUENCE [LARGE SCALE GENOMIC DNA]</scope>
    <source>
        <strain evidence="10">KCTC 52042</strain>
    </source>
</reference>
<dbReference type="InterPro" id="IPR004364">
    <property type="entry name" value="Aa-tRNA-synt_II"/>
</dbReference>
<evidence type="ECO:0000259" key="8">
    <source>
        <dbReference type="PROSITE" id="PS50862"/>
    </source>
</evidence>
<evidence type="ECO:0000313" key="9">
    <source>
        <dbReference type="EMBL" id="MFD2531862.1"/>
    </source>
</evidence>
<evidence type="ECO:0000256" key="1">
    <source>
        <dbReference type="ARBA" id="ARBA00006303"/>
    </source>
</evidence>
<keyword evidence="3 7" id="KW-0547">Nucleotide-binding</keyword>
<dbReference type="CDD" id="cd04317">
    <property type="entry name" value="EcAspRS_like_N"/>
    <property type="match status" value="1"/>
</dbReference>
<feature type="binding site" evidence="7">
    <location>
        <position position="491"/>
    </location>
    <ligand>
        <name>L-aspartate</name>
        <dbReference type="ChEBI" id="CHEBI:29991"/>
    </ligand>
</feature>
<evidence type="ECO:0000256" key="3">
    <source>
        <dbReference type="ARBA" id="ARBA00022741"/>
    </source>
</evidence>
<sequence length="594" mass="67737">MTLKRTHTCGELTAENIGEEVILNGWVGPRRDLGGVIFIDLRDRYGVTQVVFKEDDDQLHEKAEQLRAEYVIGIKGKVITRGEENINKNMPTGEVEIEATDLVIYSEADTPPFEIKDGIPTNEEVRLKYRYLDLRRPEVQQRMLLRSRFYQSVREFYHNLNFAEVETPVLMRSTPEGARDYLVPSRVNAGKFFALPQSPQTYKQLLMVSGYDRYFQIVKCFRDEDLRADRQPEFTQIDVEMSFVYEEDVYSTHEALMKKVFKDTIGYEVETPFLRMTYEDAMNTYGSDKPDIRFGLEFKDFSEIVRDAEFKVFSGTVKDGGGVVGITVPGQGDMGRGAIDRLTDRVKQETGAGGLIYIKMQEDGPLCSVAKFLTDEIVEQMVEKSEAKQGDLVLILAGPKPDVLKQLGQLRLMMGKEFGLINEDIYNFLWVTEFPLLEWDEESRRYHAMHHPFTSPRAEDVELMDSDPGKVKARAYDLVLNGNELGGGSIRIHDQDMQRKVFELLGIGDREAEEKFGFLLDAFKYGAPPHGGIAFGVDRAVMLLTGAKSLRDVIAFPKNQKAQSLMDNSPDTVDEHQLDELHIQLKKNIKDQLK</sequence>
<dbReference type="InterPro" id="IPR004115">
    <property type="entry name" value="GAD-like_sf"/>
</dbReference>